<protein>
    <submittedName>
        <fullName evidence="2">Uncharacterized protein</fullName>
    </submittedName>
</protein>
<keyword evidence="3" id="KW-1185">Reference proteome</keyword>
<evidence type="ECO:0000256" key="1">
    <source>
        <dbReference type="SAM" id="MobiDB-lite"/>
    </source>
</evidence>
<dbReference type="EMBL" id="JAOTPV010000011">
    <property type="protein sequence ID" value="KAJ4476651.1"/>
    <property type="molecule type" value="Genomic_DNA"/>
</dbReference>
<dbReference type="OrthoDB" id="310853at2759"/>
<accession>A0A9W9A998</accession>
<proteinExistence type="predicted"/>
<feature type="region of interest" description="Disordered" evidence="1">
    <location>
        <begin position="222"/>
        <end position="274"/>
    </location>
</feature>
<dbReference type="Proteomes" id="UP001150266">
    <property type="component" value="Unassembled WGS sequence"/>
</dbReference>
<organism evidence="2 3">
    <name type="scientific">Lentinula aciculospora</name>
    <dbReference type="NCBI Taxonomy" id="153920"/>
    <lineage>
        <taxon>Eukaryota</taxon>
        <taxon>Fungi</taxon>
        <taxon>Dikarya</taxon>
        <taxon>Basidiomycota</taxon>
        <taxon>Agaricomycotina</taxon>
        <taxon>Agaricomycetes</taxon>
        <taxon>Agaricomycetidae</taxon>
        <taxon>Agaricales</taxon>
        <taxon>Marasmiineae</taxon>
        <taxon>Omphalotaceae</taxon>
        <taxon>Lentinula</taxon>
    </lineage>
</organism>
<name>A0A9W9A998_9AGAR</name>
<sequence>MGRGILNVEGFQSTVTWILYALTKTLRIKRRFTRKFVNCAFFHKNRGNWKQYSSWEPPPKGGRGLSQTVEDIQAVILIEVQVKHGYSWSDQVDIAIATLVEADQTELVLWTQEILQTAKAERKRIIIEVDKKDGADSDEDLDDADTKSKLLGPSVDAQAKMTDYQSESQTAVRLCKYYILGEDVEELGWYVPAAILRAELHNITIVITQFLETPFNLEGKKASPLMSKKSRLRRKIKARESDADDDIHEEEPRKRKKKREEKRSITQIGAVHQR</sequence>
<comment type="caution">
    <text evidence="2">The sequence shown here is derived from an EMBL/GenBank/DDBJ whole genome shotgun (WGS) entry which is preliminary data.</text>
</comment>
<gene>
    <name evidence="2" type="ORF">J3R30DRAFT_3404926</name>
</gene>
<dbReference type="AlphaFoldDB" id="A0A9W9A998"/>
<evidence type="ECO:0000313" key="3">
    <source>
        <dbReference type="Proteomes" id="UP001150266"/>
    </source>
</evidence>
<evidence type="ECO:0000313" key="2">
    <source>
        <dbReference type="EMBL" id="KAJ4476651.1"/>
    </source>
</evidence>
<reference evidence="2" key="1">
    <citation type="submission" date="2022-08" db="EMBL/GenBank/DDBJ databases">
        <title>A Global Phylogenomic Analysis of the Shiitake Genus Lentinula.</title>
        <authorList>
            <consortium name="DOE Joint Genome Institute"/>
            <person name="Sierra-Patev S."/>
            <person name="Min B."/>
            <person name="Naranjo-Ortiz M."/>
            <person name="Looney B."/>
            <person name="Konkel Z."/>
            <person name="Slot J.C."/>
            <person name="Sakamoto Y."/>
            <person name="Steenwyk J.L."/>
            <person name="Rokas A."/>
            <person name="Carro J."/>
            <person name="Camarero S."/>
            <person name="Ferreira P."/>
            <person name="Molpeceres G."/>
            <person name="Ruiz-Duenas F.J."/>
            <person name="Serrano A."/>
            <person name="Henrissat B."/>
            <person name="Drula E."/>
            <person name="Hughes K.W."/>
            <person name="Mata J.L."/>
            <person name="Ishikawa N.K."/>
            <person name="Vargas-Isla R."/>
            <person name="Ushijima S."/>
            <person name="Smith C.A."/>
            <person name="Ahrendt S."/>
            <person name="Andreopoulos W."/>
            <person name="He G."/>
            <person name="Labutti K."/>
            <person name="Lipzen A."/>
            <person name="Ng V."/>
            <person name="Riley R."/>
            <person name="Sandor L."/>
            <person name="Barry K."/>
            <person name="Martinez A.T."/>
            <person name="Xiao Y."/>
            <person name="Gibbons J.G."/>
            <person name="Terashima K."/>
            <person name="Grigoriev I.V."/>
            <person name="Hibbett D.S."/>
        </authorList>
    </citation>
    <scope>NUCLEOTIDE SEQUENCE</scope>
    <source>
        <strain evidence="2">JLM2183</strain>
    </source>
</reference>
<feature type="compositionally biased region" description="Basic residues" evidence="1">
    <location>
        <begin position="228"/>
        <end position="237"/>
    </location>
</feature>